<dbReference type="Gene3D" id="2.70.98.70">
    <property type="match status" value="1"/>
</dbReference>
<evidence type="ECO:0000256" key="3">
    <source>
        <dbReference type="ARBA" id="ARBA00022764"/>
    </source>
</evidence>
<evidence type="ECO:0000259" key="5">
    <source>
        <dbReference type="Pfam" id="PF07940"/>
    </source>
</evidence>
<dbReference type="GO" id="GO:0042597">
    <property type="term" value="C:periplasmic space"/>
    <property type="evidence" value="ECO:0007669"/>
    <property type="project" value="UniProtKB-SubCell"/>
</dbReference>
<name>A0A106DIP6_9BURK</name>
<proteinExistence type="predicted"/>
<accession>A0A106DIP6</accession>
<evidence type="ECO:0000256" key="2">
    <source>
        <dbReference type="ARBA" id="ARBA00022729"/>
    </source>
</evidence>
<keyword evidence="4" id="KW-0456">Lyase</keyword>
<evidence type="ECO:0000256" key="4">
    <source>
        <dbReference type="ARBA" id="ARBA00023239"/>
    </source>
</evidence>
<feature type="domain" description="Heparinase II/III-like C-terminal" evidence="5">
    <location>
        <begin position="848"/>
        <end position="1051"/>
    </location>
</feature>
<evidence type="ECO:0000256" key="1">
    <source>
        <dbReference type="ARBA" id="ARBA00004418"/>
    </source>
</evidence>
<keyword evidence="2" id="KW-0732">Signal</keyword>
<reference evidence="6 7" key="1">
    <citation type="submission" date="2015-11" db="EMBL/GenBank/DDBJ databases">
        <title>Expanding the genomic diversity of Burkholderia species for the development of highly accurate diagnostics.</title>
        <authorList>
            <person name="Sahl J."/>
            <person name="Keim P."/>
            <person name="Wagner D."/>
        </authorList>
    </citation>
    <scope>NUCLEOTIDE SEQUENCE [LARGE SCALE GENOMIC DNA]</scope>
    <source>
        <strain evidence="6 7">MSMB1301WGS</strain>
    </source>
</reference>
<dbReference type="InterPro" id="IPR012480">
    <property type="entry name" value="Hepar_II_III_C"/>
</dbReference>
<dbReference type="EMBL" id="LPEQ01000072">
    <property type="protein sequence ID" value="KVV47674.1"/>
    <property type="molecule type" value="Genomic_DNA"/>
</dbReference>
<dbReference type="InterPro" id="IPR016181">
    <property type="entry name" value="Acyl_CoA_acyltransferase"/>
</dbReference>
<sequence length="1110" mass="122858">MFTVERRSSARLSATVGWTLPEKGNLLFVITGEQLTEAKAAEVGFIKTSSGFYRYLLPFIKEGQLAFDFEVIPEATRFQIRPWNMTTPVVLEDVVLTSEDAVAAFPGSSRKVVKRWHPLTGDGSRPLTANFLTRQNNCGFHCVAHCNRWFESMDEFAIRARSDAFGRDDVYVETSTAELVPASVQRAQPAFLEIPASLDGYLKSIGDKSRNMIRKARRLGYEFRNIGPETLGQDIYEIRTSDPMRQGRPIPEYFHTNPPQYVVAPSPVGCELHTEKFVGVFLGDRLVSYITVFLFGEVAQINHILCHRAHAANGVMNLNVLHLVDELITHHRHVKAVNYMYIAGQDNGIDTFRRSVGFSSRAFLAYDGASVKFADTHVESETDGADDVQSAPHASKGKERFRLPQWAFIRESIEEEGALAHIAGRIGRAIVEMPPPVPEQFVEYIGKGLMRSVAVQSAGSIVAVPFPGRIDTDVGYGVADYLRRRFKGSPVDNDGFLAGFKGGELRALAFFEITDWAERFCNGILVLEKLTDAPGGASAVGETTDVQVMSEADFLAATAVRPSRLEQVRLIDDYQPLAADWLTDGTAQMSFMTGATRIEVRVGTRFEWNHTFALNADRMWYYSLAYVGRLLATWVQRHDADARKLAIELVSSFMDFTAIAGNRLAIGRIPSADHSASERLKVLLACHQALDGSDVSIPLRVRLLREIHRWAEWLADDRNLGVGNHKLMGATSLIYVWALLADDEGRGYLEIATDRILSLAAQSFDKDGLCNENTIGYHNFNLSLYRKLRAILANLGVAGALREKIDALIARASDALELCVLPDGKIPPIGDSPRYDLGLPSRDGAFCFFDSGFAVVKRDGLYFSLVCGGRTEWHKQMDDASIYVQYNGIDVVVDAGSYSYDQGDPYSRCITSTTGHSAIVPAALDGLPRHEVQSKFGPVSGCIEQFEESDDGVRIACRYTVPGCDATFNRYVFVGRSDEVVIVDTFDAPESADVVQRFLLGPEIQAANEDDCIRLTAEKFVGTLIHRGTNADIYRGQNDDKIRGWTAFEFGKIQPTTGVDLRSRRGEATYSTIIRLGGAELTECSSAAANFAARIDPFFETSAARLHDDN</sequence>
<gene>
    <name evidence="6" type="ORF">WT27_05335</name>
</gene>
<comment type="subcellular location">
    <subcellularLocation>
        <location evidence="1">Periplasm</location>
    </subcellularLocation>
</comment>
<evidence type="ECO:0000313" key="6">
    <source>
        <dbReference type="EMBL" id="KVV47674.1"/>
    </source>
</evidence>
<dbReference type="PANTHER" id="PTHR39210:SF1">
    <property type="entry name" value="HEPARIN-SULFATE LYASE"/>
    <property type="match status" value="1"/>
</dbReference>
<dbReference type="Pfam" id="PF07940">
    <property type="entry name" value="Hepar_II_III_C"/>
    <property type="match status" value="1"/>
</dbReference>
<organism evidence="6 7">
    <name type="scientific">Burkholderia territorii</name>
    <dbReference type="NCBI Taxonomy" id="1503055"/>
    <lineage>
        <taxon>Bacteria</taxon>
        <taxon>Pseudomonadati</taxon>
        <taxon>Pseudomonadota</taxon>
        <taxon>Betaproteobacteria</taxon>
        <taxon>Burkholderiales</taxon>
        <taxon>Burkholderiaceae</taxon>
        <taxon>Burkholderia</taxon>
        <taxon>Burkholderia cepacia complex</taxon>
    </lineage>
</organism>
<dbReference type="PANTHER" id="PTHR39210">
    <property type="entry name" value="HEPARIN-SULFATE LYASE"/>
    <property type="match status" value="1"/>
</dbReference>
<keyword evidence="7" id="KW-1185">Reference proteome</keyword>
<protein>
    <submittedName>
        <fullName evidence="6">Heparinase</fullName>
    </submittedName>
</protein>
<dbReference type="SUPFAM" id="SSF48230">
    <property type="entry name" value="Chondroitin AC/alginate lyase"/>
    <property type="match status" value="1"/>
</dbReference>
<dbReference type="SUPFAM" id="SSF55729">
    <property type="entry name" value="Acyl-CoA N-acyltransferases (Nat)"/>
    <property type="match status" value="1"/>
</dbReference>
<keyword evidence="3" id="KW-0574">Periplasm</keyword>
<dbReference type="AlphaFoldDB" id="A0A106DIP6"/>
<dbReference type="Proteomes" id="UP000062317">
    <property type="component" value="Unassembled WGS sequence"/>
</dbReference>
<evidence type="ECO:0000313" key="7">
    <source>
        <dbReference type="Proteomes" id="UP000062317"/>
    </source>
</evidence>
<dbReference type="Gene3D" id="1.50.10.100">
    <property type="entry name" value="Chondroitin AC/alginate lyase"/>
    <property type="match status" value="1"/>
</dbReference>
<comment type="caution">
    <text evidence="6">The sequence shown here is derived from an EMBL/GenBank/DDBJ whole genome shotgun (WGS) entry which is preliminary data.</text>
</comment>
<dbReference type="InterPro" id="IPR008929">
    <property type="entry name" value="Chondroitin_lyas"/>
</dbReference>
<dbReference type="GO" id="GO:0016829">
    <property type="term" value="F:lyase activity"/>
    <property type="evidence" value="ECO:0007669"/>
    <property type="project" value="UniProtKB-KW"/>
</dbReference>